<proteinExistence type="predicted"/>
<sequence>MKYTEKISSLYIRDNENTTPALIISTKEFPINYSIPISVYLFSLYFNKEYYMNTKIFNSENELLLNSDTPPFILKRDDISEDKLMDNTLYSSGFDLQTAQLNIFRSEDFRIEISLLSSGAVLDTITTYFMSKLSS</sequence>
<name>A0A7X2MEC8_9LACO</name>
<accession>A0A7X2MEC8</accession>
<organism evidence="1 2">
    <name type="scientific">Ligilactobacillus salivarius</name>
    <dbReference type="NCBI Taxonomy" id="1624"/>
    <lineage>
        <taxon>Bacteria</taxon>
        <taxon>Bacillati</taxon>
        <taxon>Bacillota</taxon>
        <taxon>Bacilli</taxon>
        <taxon>Lactobacillales</taxon>
        <taxon>Lactobacillaceae</taxon>
        <taxon>Ligilactobacillus</taxon>
    </lineage>
</organism>
<protein>
    <submittedName>
        <fullName evidence="1">Uncharacterized protein</fullName>
    </submittedName>
</protein>
<dbReference type="Proteomes" id="UP000467635">
    <property type="component" value="Unassembled WGS sequence"/>
</dbReference>
<dbReference type="EMBL" id="WKKX01000135">
    <property type="protein sequence ID" value="MSE07993.1"/>
    <property type="molecule type" value="Genomic_DNA"/>
</dbReference>
<dbReference type="AlphaFoldDB" id="A0A7X2MEC8"/>
<gene>
    <name evidence="1" type="ORF">GKC33_04445</name>
</gene>
<reference evidence="1 2" key="1">
    <citation type="submission" date="2019-11" db="EMBL/GenBank/DDBJ databases">
        <title>Draft Genome Sequence of Plant Growth-Promoting Rhizosphere-Associated Bacteria.</title>
        <authorList>
            <person name="Vasilyev I.Y."/>
            <person name="Radchenko V."/>
            <person name="Ilnitskaya E.V."/>
        </authorList>
    </citation>
    <scope>NUCLEOTIDE SEQUENCE [LARGE SCALE GENOMIC DNA]</scope>
    <source>
        <strain evidence="1 2">VRA_01-1sq_f</strain>
    </source>
</reference>
<evidence type="ECO:0000313" key="2">
    <source>
        <dbReference type="Proteomes" id="UP000467635"/>
    </source>
</evidence>
<comment type="caution">
    <text evidence="1">The sequence shown here is derived from an EMBL/GenBank/DDBJ whole genome shotgun (WGS) entry which is preliminary data.</text>
</comment>
<dbReference type="RefSeq" id="WP_081510289.1">
    <property type="nucleotide sequence ID" value="NZ_NBED01000014.1"/>
</dbReference>
<evidence type="ECO:0000313" key="1">
    <source>
        <dbReference type="EMBL" id="MSE07993.1"/>
    </source>
</evidence>